<evidence type="ECO:0000256" key="1">
    <source>
        <dbReference type="SAM" id="MobiDB-lite"/>
    </source>
</evidence>
<keyword evidence="3" id="KW-1185">Reference proteome</keyword>
<protein>
    <submittedName>
        <fullName evidence="2">Spore coat protein</fullName>
    </submittedName>
</protein>
<dbReference type="Proteomes" id="UP000274033">
    <property type="component" value="Unassembled WGS sequence"/>
</dbReference>
<feature type="region of interest" description="Disordered" evidence="1">
    <location>
        <begin position="1"/>
        <end position="21"/>
    </location>
</feature>
<dbReference type="AlphaFoldDB" id="A0A3N9UDL2"/>
<evidence type="ECO:0000313" key="3">
    <source>
        <dbReference type="Proteomes" id="UP000274033"/>
    </source>
</evidence>
<keyword evidence="2" id="KW-0946">Virion</keyword>
<dbReference type="EMBL" id="RRCT01000009">
    <property type="protein sequence ID" value="RQW74439.1"/>
    <property type="molecule type" value="Genomic_DNA"/>
</dbReference>
<comment type="caution">
    <text evidence="2">The sequence shown here is derived from an EMBL/GenBank/DDBJ whole genome shotgun (WGS) entry which is preliminary data.</text>
</comment>
<dbReference type="RefSeq" id="WP_124764691.1">
    <property type="nucleotide sequence ID" value="NZ_JAFBDY010000008.1"/>
</dbReference>
<reference evidence="2 3" key="1">
    <citation type="journal article" date="2013" name="J. Microbiol.">
        <title>Lysinibacillus chungkukjangi sp. nov., isolated from Chungkukjang, Korean fermented soybean food.</title>
        <authorList>
            <person name="Kim S.J."/>
            <person name="Jang Y.H."/>
            <person name="Hamada M."/>
            <person name="Ahn J.H."/>
            <person name="Weon H.Y."/>
            <person name="Suzuki K."/>
            <person name="Whang K.S."/>
            <person name="Kwon S.W."/>
        </authorList>
    </citation>
    <scope>NUCLEOTIDE SEQUENCE [LARGE SCALE GENOMIC DNA]</scope>
    <source>
        <strain evidence="2 3">MCCC 1A12701</strain>
    </source>
</reference>
<proteinExistence type="predicted"/>
<evidence type="ECO:0000313" key="2">
    <source>
        <dbReference type="EMBL" id="RQW74439.1"/>
    </source>
</evidence>
<sequence length="67" mass="8521">MQFDYNRDGRYDDSYGRSRRRRPYYPVSPYPYFNPYFNPYFPVNPIYPPYYQRPPYYRPPYGGYRNY</sequence>
<accession>A0A3N9UDL2</accession>
<gene>
    <name evidence="2" type="ORF">EBB45_11155</name>
</gene>
<name>A0A3N9UDL2_9BACI</name>
<organism evidence="2 3">
    <name type="scientific">Lysinibacillus composti</name>
    <dbReference type="NCBI Taxonomy" id="720633"/>
    <lineage>
        <taxon>Bacteria</taxon>
        <taxon>Bacillati</taxon>
        <taxon>Bacillota</taxon>
        <taxon>Bacilli</taxon>
        <taxon>Bacillales</taxon>
        <taxon>Bacillaceae</taxon>
        <taxon>Lysinibacillus</taxon>
    </lineage>
</organism>
<keyword evidence="2" id="KW-0167">Capsid protein</keyword>
<feature type="compositionally biased region" description="Basic and acidic residues" evidence="1">
    <location>
        <begin position="1"/>
        <end position="16"/>
    </location>
</feature>